<dbReference type="SUPFAM" id="SSF82199">
    <property type="entry name" value="SET domain"/>
    <property type="match status" value="1"/>
</dbReference>
<organism evidence="2 3">
    <name type="scientific">Wenzhouxiangella limi</name>
    <dbReference type="NCBI Taxonomy" id="2707351"/>
    <lineage>
        <taxon>Bacteria</taxon>
        <taxon>Pseudomonadati</taxon>
        <taxon>Pseudomonadota</taxon>
        <taxon>Gammaproteobacteria</taxon>
        <taxon>Chromatiales</taxon>
        <taxon>Wenzhouxiangellaceae</taxon>
        <taxon>Wenzhouxiangella</taxon>
    </lineage>
</organism>
<dbReference type="SMART" id="SM00317">
    <property type="entry name" value="SET"/>
    <property type="match status" value="1"/>
</dbReference>
<sequence>MKAKRKRSQQRYDDNPLAYVGDSPIHGRGLFARRAIAVDEYIGSYRGRRTQTNGMHVLWLWNEERERWEGIDGKNEMRFLNHADEPNADWWGADLYAIRPIAKDEEITFDYGWNEDDETEDEQ</sequence>
<evidence type="ECO:0000259" key="1">
    <source>
        <dbReference type="PROSITE" id="PS50280"/>
    </source>
</evidence>
<dbReference type="RefSeq" id="WP_164211901.1">
    <property type="nucleotide sequence ID" value="NZ_JAAGSC010000043.1"/>
</dbReference>
<dbReference type="InterPro" id="IPR046341">
    <property type="entry name" value="SET_dom_sf"/>
</dbReference>
<protein>
    <submittedName>
        <fullName evidence="2">SET domain-containing protein</fullName>
    </submittedName>
</protein>
<dbReference type="AlphaFoldDB" id="A0A845V0C7"/>
<feature type="domain" description="SET" evidence="1">
    <location>
        <begin position="16"/>
        <end position="112"/>
    </location>
</feature>
<evidence type="ECO:0000313" key="2">
    <source>
        <dbReference type="EMBL" id="NDY96508.1"/>
    </source>
</evidence>
<keyword evidence="3" id="KW-1185">Reference proteome</keyword>
<gene>
    <name evidence="2" type="ORF">G3I74_12275</name>
</gene>
<dbReference type="EMBL" id="JAAGSC010000043">
    <property type="protein sequence ID" value="NDY96508.1"/>
    <property type="molecule type" value="Genomic_DNA"/>
</dbReference>
<proteinExistence type="predicted"/>
<accession>A0A845V0C7</accession>
<dbReference type="Pfam" id="PF00856">
    <property type="entry name" value="SET"/>
    <property type="match status" value="1"/>
</dbReference>
<name>A0A845V0C7_9GAMM</name>
<dbReference type="Gene3D" id="2.170.270.10">
    <property type="entry name" value="SET domain"/>
    <property type="match status" value="1"/>
</dbReference>
<dbReference type="PROSITE" id="PS50280">
    <property type="entry name" value="SET"/>
    <property type="match status" value="1"/>
</dbReference>
<comment type="caution">
    <text evidence="2">The sequence shown here is derived from an EMBL/GenBank/DDBJ whole genome shotgun (WGS) entry which is preliminary data.</text>
</comment>
<dbReference type="InterPro" id="IPR001214">
    <property type="entry name" value="SET_dom"/>
</dbReference>
<dbReference type="Proteomes" id="UP000484885">
    <property type="component" value="Unassembled WGS sequence"/>
</dbReference>
<evidence type="ECO:0000313" key="3">
    <source>
        <dbReference type="Proteomes" id="UP000484885"/>
    </source>
</evidence>
<reference evidence="2 3" key="1">
    <citation type="submission" date="2020-02" db="EMBL/GenBank/DDBJ databases">
        <authorList>
            <person name="Zhang X.-Y."/>
        </authorList>
    </citation>
    <scope>NUCLEOTIDE SEQUENCE [LARGE SCALE GENOMIC DNA]</scope>
    <source>
        <strain evidence="2 3">C33</strain>
    </source>
</reference>